<dbReference type="PANTHER" id="PTHR24346:SF92">
    <property type="entry name" value="SNF1-RELATED PROTEIN KINASE 2.6"/>
    <property type="match status" value="1"/>
</dbReference>
<evidence type="ECO:0000313" key="5">
    <source>
        <dbReference type="EMBL" id="KXZ42321.1"/>
    </source>
</evidence>
<keyword evidence="6" id="KW-1185">Reference proteome</keyword>
<dbReference type="GO" id="GO:0035556">
    <property type="term" value="P:intracellular signal transduction"/>
    <property type="evidence" value="ECO:0007669"/>
    <property type="project" value="TreeGrafter"/>
</dbReference>
<dbReference type="GO" id="GO:0004674">
    <property type="term" value="F:protein serine/threonine kinase activity"/>
    <property type="evidence" value="ECO:0007669"/>
    <property type="project" value="TreeGrafter"/>
</dbReference>
<sequence>MGACCSQPSEKYEVPTSSQKSTSKPTQPAKQPAKPPVPDFGLATTHEVIKLLGRGGEGETWLCRDKEADAEVAIKLIKRPIPKPAIQVIKREIKIQADLGQGHLNIVSADEVILTKSYLGLIMEYVPGGNMVGYVTKRRETKHERGGLCLDEDEARYYFRQLVSAVEYCHKNNVAHRDLKLDNTLLDNHDPAWLKLCDFGFAKHWQANSNMDTMRIGTPEYMGPELISSRTGYDGKKVDVWAAGVLLYVMLVGMFPFETQDDNFNNTAGLYDIWLQQIKTSWREAPNNSSAASRLTPELKDLLDRMFDVKQESRASIETIKAHPWFNRPLPPRYEEALEELQKEQREIDEQVSKGAFQSAERDKALEALLDRAVTPPLPTDEPVTRLNLAKIKRAYSILKKGGGMAAVAEED</sequence>
<dbReference type="PROSITE" id="PS00108">
    <property type="entry name" value="PROTEIN_KINASE_ST"/>
    <property type="match status" value="1"/>
</dbReference>
<dbReference type="InterPro" id="IPR000719">
    <property type="entry name" value="Prot_kinase_dom"/>
</dbReference>
<comment type="caution">
    <text evidence="5">The sequence shown here is derived from an EMBL/GenBank/DDBJ whole genome shotgun (WGS) entry which is preliminary data.</text>
</comment>
<dbReference type="SUPFAM" id="SSF56112">
    <property type="entry name" value="Protein kinase-like (PK-like)"/>
    <property type="match status" value="1"/>
</dbReference>
<dbReference type="SMART" id="SM00220">
    <property type="entry name" value="S_TKc"/>
    <property type="match status" value="1"/>
</dbReference>
<evidence type="ECO:0000256" key="2">
    <source>
        <dbReference type="ARBA" id="ARBA00022840"/>
    </source>
</evidence>
<dbReference type="GO" id="GO:0005737">
    <property type="term" value="C:cytoplasm"/>
    <property type="evidence" value="ECO:0007669"/>
    <property type="project" value="TreeGrafter"/>
</dbReference>
<evidence type="ECO:0000256" key="1">
    <source>
        <dbReference type="ARBA" id="ARBA00022741"/>
    </source>
</evidence>
<protein>
    <recommendedName>
        <fullName evidence="4">Protein kinase domain-containing protein</fullName>
    </recommendedName>
</protein>
<evidence type="ECO:0000313" key="6">
    <source>
        <dbReference type="Proteomes" id="UP000075714"/>
    </source>
</evidence>
<gene>
    <name evidence="5" type="ORF">GPECTOR_162g136</name>
</gene>
<dbReference type="STRING" id="33097.A0A150FXH9"/>
<dbReference type="FunFam" id="1.10.510.10:FF:000571">
    <property type="entry name" value="Maternal embryonic leucine zipper kinase"/>
    <property type="match status" value="1"/>
</dbReference>
<dbReference type="EMBL" id="LSYV01000162">
    <property type="protein sequence ID" value="KXZ42321.1"/>
    <property type="molecule type" value="Genomic_DNA"/>
</dbReference>
<dbReference type="Pfam" id="PF00069">
    <property type="entry name" value="Pkinase"/>
    <property type="match status" value="1"/>
</dbReference>
<dbReference type="PANTHER" id="PTHR24346">
    <property type="entry name" value="MAP/MICROTUBULE AFFINITY-REGULATING KINASE"/>
    <property type="match status" value="1"/>
</dbReference>
<dbReference type="InterPro" id="IPR011009">
    <property type="entry name" value="Kinase-like_dom_sf"/>
</dbReference>
<evidence type="ECO:0000259" key="4">
    <source>
        <dbReference type="PROSITE" id="PS50011"/>
    </source>
</evidence>
<dbReference type="AlphaFoldDB" id="A0A150FXH9"/>
<dbReference type="InterPro" id="IPR008271">
    <property type="entry name" value="Ser/Thr_kinase_AS"/>
</dbReference>
<organism evidence="5 6">
    <name type="scientific">Gonium pectorale</name>
    <name type="common">Green alga</name>
    <dbReference type="NCBI Taxonomy" id="33097"/>
    <lineage>
        <taxon>Eukaryota</taxon>
        <taxon>Viridiplantae</taxon>
        <taxon>Chlorophyta</taxon>
        <taxon>core chlorophytes</taxon>
        <taxon>Chlorophyceae</taxon>
        <taxon>CS clade</taxon>
        <taxon>Chlamydomonadales</taxon>
        <taxon>Volvocaceae</taxon>
        <taxon>Gonium</taxon>
    </lineage>
</organism>
<keyword evidence="2" id="KW-0067">ATP-binding</keyword>
<evidence type="ECO:0000256" key="3">
    <source>
        <dbReference type="SAM" id="MobiDB-lite"/>
    </source>
</evidence>
<accession>A0A150FXH9</accession>
<feature type="region of interest" description="Disordered" evidence="3">
    <location>
        <begin position="1"/>
        <end position="40"/>
    </location>
</feature>
<dbReference type="Proteomes" id="UP000075714">
    <property type="component" value="Unassembled WGS sequence"/>
</dbReference>
<dbReference type="PROSITE" id="PS50011">
    <property type="entry name" value="PROTEIN_KINASE_DOM"/>
    <property type="match status" value="1"/>
</dbReference>
<feature type="compositionally biased region" description="Low complexity" evidence="3">
    <location>
        <begin position="15"/>
        <end position="32"/>
    </location>
</feature>
<dbReference type="Gene3D" id="1.10.510.10">
    <property type="entry name" value="Transferase(Phosphotransferase) domain 1"/>
    <property type="match status" value="1"/>
</dbReference>
<proteinExistence type="predicted"/>
<dbReference type="GO" id="GO:0005524">
    <property type="term" value="F:ATP binding"/>
    <property type="evidence" value="ECO:0007669"/>
    <property type="project" value="UniProtKB-KW"/>
</dbReference>
<reference evidence="6" key="1">
    <citation type="journal article" date="2016" name="Nat. Commun.">
        <title>The Gonium pectorale genome demonstrates co-option of cell cycle regulation during the evolution of multicellularity.</title>
        <authorList>
            <person name="Hanschen E.R."/>
            <person name="Marriage T.N."/>
            <person name="Ferris P.J."/>
            <person name="Hamaji T."/>
            <person name="Toyoda A."/>
            <person name="Fujiyama A."/>
            <person name="Neme R."/>
            <person name="Noguchi H."/>
            <person name="Minakuchi Y."/>
            <person name="Suzuki M."/>
            <person name="Kawai-Toyooka H."/>
            <person name="Smith D.R."/>
            <person name="Sparks H."/>
            <person name="Anderson J."/>
            <person name="Bakaric R."/>
            <person name="Luria V."/>
            <person name="Karger A."/>
            <person name="Kirschner M.W."/>
            <person name="Durand P.M."/>
            <person name="Michod R.E."/>
            <person name="Nozaki H."/>
            <person name="Olson B.J."/>
        </authorList>
    </citation>
    <scope>NUCLEOTIDE SEQUENCE [LARGE SCALE GENOMIC DNA]</scope>
    <source>
        <strain evidence="6">NIES-2863</strain>
    </source>
</reference>
<name>A0A150FXH9_GONPE</name>
<dbReference type="OrthoDB" id="193931at2759"/>
<feature type="domain" description="Protein kinase" evidence="4">
    <location>
        <begin position="46"/>
        <end position="326"/>
    </location>
</feature>
<keyword evidence="1" id="KW-0547">Nucleotide-binding</keyword>